<keyword evidence="1" id="KW-0472">Membrane</keyword>
<protein>
    <submittedName>
        <fullName evidence="2">Uncharacterized protein</fullName>
    </submittedName>
</protein>
<organism evidence="2 3">
    <name type="scientific">Endocarpon pusillum</name>
    <dbReference type="NCBI Taxonomy" id="364733"/>
    <lineage>
        <taxon>Eukaryota</taxon>
        <taxon>Fungi</taxon>
        <taxon>Dikarya</taxon>
        <taxon>Ascomycota</taxon>
        <taxon>Pezizomycotina</taxon>
        <taxon>Eurotiomycetes</taxon>
        <taxon>Chaetothyriomycetidae</taxon>
        <taxon>Verrucariales</taxon>
        <taxon>Verrucariaceae</taxon>
        <taxon>Endocarpon</taxon>
    </lineage>
</organism>
<dbReference type="AlphaFoldDB" id="A0A8H7E1D1"/>
<keyword evidence="1" id="KW-1133">Transmembrane helix</keyword>
<feature type="transmembrane region" description="Helical" evidence="1">
    <location>
        <begin position="362"/>
        <end position="383"/>
    </location>
</feature>
<dbReference type="Proteomes" id="UP000606974">
    <property type="component" value="Unassembled WGS sequence"/>
</dbReference>
<dbReference type="PANTHER" id="PTHR35043">
    <property type="entry name" value="TRANSCRIPTION FACTOR DOMAIN-CONTAINING PROTEIN"/>
    <property type="match status" value="1"/>
</dbReference>
<keyword evidence="1" id="KW-0812">Transmembrane</keyword>
<evidence type="ECO:0000256" key="1">
    <source>
        <dbReference type="SAM" id="Phobius"/>
    </source>
</evidence>
<proteinExistence type="predicted"/>
<feature type="transmembrane region" description="Helical" evidence="1">
    <location>
        <begin position="137"/>
        <end position="156"/>
    </location>
</feature>
<gene>
    <name evidence="2" type="ORF">GJ744_004966</name>
</gene>
<dbReference type="EMBL" id="JAACFV010000212">
    <property type="protein sequence ID" value="KAF7502871.1"/>
    <property type="molecule type" value="Genomic_DNA"/>
</dbReference>
<name>A0A8H7E1D1_9EURO</name>
<dbReference type="PANTHER" id="PTHR35043:SF8">
    <property type="entry name" value="DUF4220 DOMAIN-CONTAINING PROTEIN"/>
    <property type="match status" value="1"/>
</dbReference>
<evidence type="ECO:0000313" key="3">
    <source>
        <dbReference type="Proteomes" id="UP000606974"/>
    </source>
</evidence>
<feature type="transmembrane region" description="Helical" evidence="1">
    <location>
        <begin position="260"/>
        <end position="279"/>
    </location>
</feature>
<feature type="transmembrane region" description="Helical" evidence="1">
    <location>
        <begin position="99"/>
        <end position="117"/>
    </location>
</feature>
<accession>A0A8H7E1D1</accession>
<evidence type="ECO:0000313" key="2">
    <source>
        <dbReference type="EMBL" id="KAF7502871.1"/>
    </source>
</evidence>
<dbReference type="OrthoDB" id="9451547at2759"/>
<feature type="transmembrane region" description="Helical" evidence="1">
    <location>
        <begin position="429"/>
        <end position="450"/>
    </location>
</feature>
<comment type="caution">
    <text evidence="2">The sequence shown here is derived from an EMBL/GenBank/DDBJ whole genome shotgun (WGS) entry which is preliminary data.</text>
</comment>
<sequence>MAGRWSADCNYYITYSSSYWTFNTLGLVTPQPELFLFPAIFLKSFYLIRCLQRSSRNRSKVSMPVKLSESSPIQHPWAVNGSLSHGWVDGCDRRGTLDLLWSCLSTLIICLWVMVHLNLPAAHESYWDNFLRKLRWFFMAALVPEALLLASGGQWASAKRSTTDMRASGHEHWTLSHGFYADMGGILLQPPDYRSFAITAQQLHYLAVEKYVAVPDISEKQIADKSKADIFAKAFLCVQASWFVAQSVGRGIQSLAISPLELYTCGIILCTITTALFWMKKPLDVTTPIVLPTTTPLATILSRGGESARGPFWNTPLDFAEPHAYAFDRWPRLARLYGPHKGPLLRLPNDRNPQLGSVTQRAYIGVVTAAFATIHFVDWHFAFPTRAEQILWWIACVLAEACLGFHGLLEAKNYRPSRNHTFYLAGYKTRWPLSLFFTVPATLYLVARLLTVAVAISSLRALPVSSYANVQWAAMLPHL</sequence>
<reference evidence="2" key="1">
    <citation type="submission" date="2020-02" db="EMBL/GenBank/DDBJ databases">
        <authorList>
            <person name="Palmer J.M."/>
        </authorList>
    </citation>
    <scope>NUCLEOTIDE SEQUENCE</scope>
    <source>
        <strain evidence="2">EPUS1.4</strain>
        <tissue evidence="2">Thallus</tissue>
    </source>
</reference>
<keyword evidence="3" id="KW-1185">Reference proteome</keyword>
<feature type="transmembrane region" description="Helical" evidence="1">
    <location>
        <begin position="390"/>
        <end position="409"/>
    </location>
</feature>